<feature type="signal peptide" evidence="1">
    <location>
        <begin position="1"/>
        <end position="23"/>
    </location>
</feature>
<evidence type="ECO:0000259" key="2">
    <source>
        <dbReference type="Pfam" id="PF07589"/>
    </source>
</evidence>
<organism evidence="3 4">
    <name type="scientific">Duganella rivi</name>
    <dbReference type="NCBI Taxonomy" id="2666083"/>
    <lineage>
        <taxon>Bacteria</taxon>
        <taxon>Pseudomonadati</taxon>
        <taxon>Pseudomonadota</taxon>
        <taxon>Betaproteobacteria</taxon>
        <taxon>Burkholderiales</taxon>
        <taxon>Oxalobacteraceae</taxon>
        <taxon>Telluria group</taxon>
        <taxon>Duganella</taxon>
    </lineage>
</organism>
<dbReference type="RefSeq" id="WP_161012201.1">
    <property type="nucleotide sequence ID" value="NZ_WWCK01000001.1"/>
</dbReference>
<dbReference type="InterPro" id="IPR013424">
    <property type="entry name" value="Ice-binding_C"/>
</dbReference>
<name>A0A7X4GLB5_9BURK</name>
<dbReference type="Proteomes" id="UP000450012">
    <property type="component" value="Unassembled WGS sequence"/>
</dbReference>
<evidence type="ECO:0000256" key="1">
    <source>
        <dbReference type="SAM" id="SignalP"/>
    </source>
</evidence>
<feature type="chain" id="PRO_5030996692" evidence="1">
    <location>
        <begin position="24"/>
        <end position="192"/>
    </location>
</feature>
<evidence type="ECO:0000313" key="3">
    <source>
        <dbReference type="EMBL" id="MYM65607.1"/>
    </source>
</evidence>
<dbReference type="AlphaFoldDB" id="A0A7X4GLB5"/>
<proteinExistence type="predicted"/>
<feature type="domain" description="Ice-binding protein C-terminal" evidence="2">
    <location>
        <begin position="167"/>
        <end position="189"/>
    </location>
</feature>
<accession>A0A7X4GLB5</accession>
<dbReference type="EMBL" id="WWCK01000001">
    <property type="protein sequence ID" value="MYM65607.1"/>
    <property type="molecule type" value="Genomic_DNA"/>
</dbReference>
<reference evidence="3 4" key="1">
    <citation type="submission" date="2019-12" db="EMBL/GenBank/DDBJ databases">
        <title>Novel species isolated from a subtropical stream in China.</title>
        <authorList>
            <person name="Lu H."/>
        </authorList>
    </citation>
    <scope>NUCLEOTIDE SEQUENCE [LARGE SCALE GENOMIC DNA]</scope>
    <source>
        <strain evidence="3 4">FT55W</strain>
    </source>
</reference>
<dbReference type="NCBIfam" id="TIGR02595">
    <property type="entry name" value="PEP_CTERM"/>
    <property type="match status" value="1"/>
</dbReference>
<protein>
    <submittedName>
        <fullName evidence="3">PEP-CTERM sorting domain-containing protein</fullName>
    </submittedName>
</protein>
<dbReference type="Pfam" id="PF07589">
    <property type="entry name" value="PEP-CTERM"/>
    <property type="match status" value="1"/>
</dbReference>
<keyword evidence="1" id="KW-0732">Signal</keyword>
<evidence type="ECO:0000313" key="4">
    <source>
        <dbReference type="Proteomes" id="UP000450012"/>
    </source>
</evidence>
<sequence length="192" mass="20513">MHSFTRSCLLGLCLTLSLPLAMAQSRIDQNQPEASLPIAGLYQTGLAQSFQTAAASITGAGAMLRQTEEAGPITISLWDALPSQGGVKLAEGVARGLGSTWVDTFWTPVQATAGKTYFLVFTSDIPYFILNGSDDVYKFGMAYANDYAAFPQYDYAFRTYAGPAAPPVPEPATVAMLLAGLSALILRRRFLG</sequence>
<keyword evidence="4" id="KW-1185">Reference proteome</keyword>
<gene>
    <name evidence="3" type="ORF">GTP45_02000</name>
</gene>
<comment type="caution">
    <text evidence="3">The sequence shown here is derived from an EMBL/GenBank/DDBJ whole genome shotgun (WGS) entry which is preliminary data.</text>
</comment>